<keyword evidence="5 6" id="KW-0472">Membrane</keyword>
<proteinExistence type="predicted"/>
<keyword evidence="8" id="KW-1185">Reference proteome</keyword>
<feature type="transmembrane region" description="Helical" evidence="6">
    <location>
        <begin position="16"/>
        <end position="33"/>
    </location>
</feature>
<dbReference type="GO" id="GO:0005886">
    <property type="term" value="C:plasma membrane"/>
    <property type="evidence" value="ECO:0007669"/>
    <property type="project" value="UniProtKB-SubCell"/>
</dbReference>
<sequence length="516" mass="57647">MSTSSDANKRIAKNTLLLYVRQILVMAVSLYTVRIVLEALGEVDYGIYNVVGGFVSMFNIISGSVTVAISRYLTIEIGRNNLKRAREIFSTSIIVLLAIAVLLWLVAETAGVWFVDTKMVMPPERLFSAIWVLRFSLLAFVINLLSVPYNAVIIAHEKMSVFARISILEVMLKLLVAYALCMSPTDKLMLYACLTTLVALIVRMVYGIYCKRHFEESHFAFVFDKSLLRSMTSFTGWSFVGGGIAVLKDQGCNLLLNLFGGPVVNAARGIAMQVNTGVFSFVSNFMMASNPLITKNYAQGNVEAMHKLILRTQKFGFFILLILLLPLYAGIEYVLQLWLVTVPAHTVNFVILILLYTLLECLVTPVCTGVIAQGEIKAYEINLTIIYLVNIAAVYACLKIGMAVETVFVLNIIFKAFVLIALLWQSKKKYAFSIKPFLREVLMPCLLVFVLSGTATHLAPWPATEGFGVFAMKTLTIMSYTALIILFAGMTKNEKRFLSEVLKKKVLSRIRLHNYK</sequence>
<evidence type="ECO:0000256" key="4">
    <source>
        <dbReference type="ARBA" id="ARBA00022989"/>
    </source>
</evidence>
<dbReference type="InterPro" id="IPR050833">
    <property type="entry name" value="Poly_Biosynth_Transport"/>
</dbReference>
<dbReference type="GO" id="GO:0042910">
    <property type="term" value="F:xenobiotic transmembrane transporter activity"/>
    <property type="evidence" value="ECO:0007669"/>
    <property type="project" value="InterPro"/>
</dbReference>
<comment type="subcellular location">
    <subcellularLocation>
        <location evidence="1">Cell membrane</location>
        <topology evidence="1">Multi-pass membrane protein</topology>
    </subcellularLocation>
</comment>
<dbReference type="STRING" id="762968.HMPREF9441_01373"/>
<accession>G5SPT9</accession>
<organism evidence="7 8">
    <name type="scientific">Paraprevotella clara YIT 11840</name>
    <dbReference type="NCBI Taxonomy" id="762968"/>
    <lineage>
        <taxon>Bacteria</taxon>
        <taxon>Pseudomonadati</taxon>
        <taxon>Bacteroidota</taxon>
        <taxon>Bacteroidia</taxon>
        <taxon>Bacteroidales</taxon>
        <taxon>Prevotellaceae</taxon>
        <taxon>Paraprevotella</taxon>
    </lineage>
</organism>
<feature type="transmembrane region" description="Helical" evidence="6">
    <location>
        <begin position="408"/>
        <end position="425"/>
    </location>
</feature>
<feature type="transmembrane region" description="Helical" evidence="6">
    <location>
        <begin position="315"/>
        <end position="335"/>
    </location>
</feature>
<feature type="transmembrane region" description="Helical" evidence="6">
    <location>
        <begin position="45"/>
        <end position="67"/>
    </location>
</feature>
<feature type="transmembrane region" description="Helical" evidence="6">
    <location>
        <begin position="127"/>
        <end position="149"/>
    </location>
</feature>
<evidence type="ECO:0000256" key="5">
    <source>
        <dbReference type="ARBA" id="ARBA00023136"/>
    </source>
</evidence>
<feature type="transmembrane region" description="Helical" evidence="6">
    <location>
        <begin position="467"/>
        <end position="488"/>
    </location>
</feature>
<keyword evidence="3 6" id="KW-0812">Transmembrane</keyword>
<dbReference type="RefSeq" id="WP_008619090.1">
    <property type="nucleotide sequence ID" value="NZ_JH376595.1"/>
</dbReference>
<keyword evidence="4 6" id="KW-1133">Transmembrane helix</keyword>
<evidence type="ECO:0000256" key="6">
    <source>
        <dbReference type="SAM" id="Phobius"/>
    </source>
</evidence>
<dbReference type="OrthoDB" id="5365632at2"/>
<keyword evidence="2" id="KW-1003">Cell membrane</keyword>
<dbReference type="eggNOG" id="COG2244">
    <property type="taxonomic scope" value="Bacteria"/>
</dbReference>
<dbReference type="EMBL" id="AFFY01000020">
    <property type="protein sequence ID" value="EHH00655.1"/>
    <property type="molecule type" value="Genomic_DNA"/>
</dbReference>
<evidence type="ECO:0000256" key="1">
    <source>
        <dbReference type="ARBA" id="ARBA00004651"/>
    </source>
</evidence>
<gene>
    <name evidence="7" type="ORF">HMPREF9441_01373</name>
</gene>
<evidence type="ECO:0000313" key="8">
    <source>
        <dbReference type="Proteomes" id="UP000003598"/>
    </source>
</evidence>
<dbReference type="Proteomes" id="UP000003598">
    <property type="component" value="Unassembled WGS sequence"/>
</dbReference>
<feature type="transmembrane region" description="Helical" evidence="6">
    <location>
        <begin position="88"/>
        <end position="107"/>
    </location>
</feature>
<dbReference type="GeneID" id="93556945"/>
<feature type="transmembrane region" description="Helical" evidence="6">
    <location>
        <begin position="437"/>
        <end position="455"/>
    </location>
</feature>
<feature type="transmembrane region" description="Helical" evidence="6">
    <location>
        <begin position="188"/>
        <end position="209"/>
    </location>
</feature>
<evidence type="ECO:0000256" key="2">
    <source>
        <dbReference type="ARBA" id="ARBA00022475"/>
    </source>
</evidence>
<protein>
    <submittedName>
        <fullName evidence="7">MATE domain protein</fullName>
    </submittedName>
</protein>
<feature type="transmembrane region" description="Helical" evidence="6">
    <location>
        <begin position="384"/>
        <end position="402"/>
    </location>
</feature>
<dbReference type="Pfam" id="PF01554">
    <property type="entry name" value="MatE"/>
    <property type="match status" value="1"/>
</dbReference>
<dbReference type="PANTHER" id="PTHR30250:SF26">
    <property type="entry name" value="PSMA PROTEIN"/>
    <property type="match status" value="1"/>
</dbReference>
<comment type="caution">
    <text evidence="7">The sequence shown here is derived from an EMBL/GenBank/DDBJ whole genome shotgun (WGS) entry which is preliminary data.</text>
</comment>
<reference evidence="7 8" key="1">
    <citation type="submission" date="2011-03" db="EMBL/GenBank/DDBJ databases">
        <authorList>
            <person name="Weinstock G."/>
            <person name="Sodergren E."/>
            <person name="Clifton S."/>
            <person name="Fulton L."/>
            <person name="Fulton B."/>
            <person name="Courtney L."/>
            <person name="Fronick C."/>
            <person name="Harrison M."/>
            <person name="Strong C."/>
            <person name="Farmer C."/>
            <person name="Delahaunty K."/>
            <person name="Markovic C."/>
            <person name="Hall O."/>
            <person name="Minx P."/>
            <person name="Tomlinson C."/>
            <person name="Mitreva M."/>
            <person name="Hou S."/>
            <person name="Chen J."/>
            <person name="Wollam A."/>
            <person name="Pepin K.H."/>
            <person name="Johnson M."/>
            <person name="Bhonagiri V."/>
            <person name="Zhang X."/>
            <person name="Suruliraj S."/>
            <person name="Warren W."/>
            <person name="Chinwalla A."/>
            <person name="Mardis E.R."/>
            <person name="Wilson R.K."/>
        </authorList>
    </citation>
    <scope>NUCLEOTIDE SEQUENCE [LARGE SCALE GENOMIC DNA]</scope>
    <source>
        <strain evidence="7 8">YIT 11840</strain>
    </source>
</reference>
<dbReference type="CDD" id="cd12082">
    <property type="entry name" value="MATE_like"/>
    <property type="match status" value="1"/>
</dbReference>
<dbReference type="GO" id="GO:0015297">
    <property type="term" value="F:antiporter activity"/>
    <property type="evidence" value="ECO:0007669"/>
    <property type="project" value="InterPro"/>
</dbReference>
<dbReference type="InterPro" id="IPR002528">
    <property type="entry name" value="MATE_fam"/>
</dbReference>
<dbReference type="PANTHER" id="PTHR30250">
    <property type="entry name" value="PST FAMILY PREDICTED COLANIC ACID TRANSPORTER"/>
    <property type="match status" value="1"/>
</dbReference>
<feature type="transmembrane region" description="Helical" evidence="6">
    <location>
        <begin position="347"/>
        <end position="372"/>
    </location>
</feature>
<evidence type="ECO:0000313" key="7">
    <source>
        <dbReference type="EMBL" id="EHH00655.1"/>
    </source>
</evidence>
<evidence type="ECO:0000256" key="3">
    <source>
        <dbReference type="ARBA" id="ARBA00022692"/>
    </source>
</evidence>
<dbReference type="HOGENOM" id="CLU_040798_1_0_10"/>
<name>G5SPT9_9BACT</name>
<dbReference type="PATRIC" id="fig|762968.3.peg.1224"/>
<feature type="transmembrane region" description="Helical" evidence="6">
    <location>
        <begin position="161"/>
        <end position="182"/>
    </location>
</feature>
<dbReference type="AlphaFoldDB" id="G5SPT9"/>